<reference evidence="1" key="1">
    <citation type="submission" date="2020-11" db="EMBL/GenBank/DDBJ databases">
        <authorList>
            <person name="Kim M.K."/>
        </authorList>
    </citation>
    <scope>NUCLEOTIDE SEQUENCE</scope>
    <source>
        <strain evidence="1">BT350</strain>
    </source>
</reference>
<dbReference type="RefSeq" id="WP_196269973.1">
    <property type="nucleotide sequence ID" value="NZ_JADQDO010000001.1"/>
</dbReference>
<accession>A0A931BJE2</accession>
<name>A0A931BJE2_9HYPH</name>
<proteinExistence type="predicted"/>
<dbReference type="Pfam" id="PF08889">
    <property type="entry name" value="WbqC"/>
    <property type="match status" value="1"/>
</dbReference>
<organism evidence="1 2">
    <name type="scientific">Microvirga alba</name>
    <dbReference type="NCBI Taxonomy" id="2791025"/>
    <lineage>
        <taxon>Bacteria</taxon>
        <taxon>Pseudomonadati</taxon>
        <taxon>Pseudomonadota</taxon>
        <taxon>Alphaproteobacteria</taxon>
        <taxon>Hyphomicrobiales</taxon>
        <taxon>Methylobacteriaceae</taxon>
        <taxon>Microvirga</taxon>
    </lineage>
</organism>
<evidence type="ECO:0000313" key="1">
    <source>
        <dbReference type="EMBL" id="MBF9231986.1"/>
    </source>
</evidence>
<gene>
    <name evidence="1" type="ORF">I2H38_01200</name>
</gene>
<dbReference type="AlphaFoldDB" id="A0A931BJE2"/>
<protein>
    <submittedName>
        <fullName evidence="1">WbqC family protein</fullName>
    </submittedName>
</protein>
<dbReference type="InterPro" id="IPR014985">
    <property type="entry name" value="WbqC"/>
</dbReference>
<dbReference type="EMBL" id="JADQDO010000001">
    <property type="protein sequence ID" value="MBF9231986.1"/>
    <property type="molecule type" value="Genomic_DNA"/>
</dbReference>
<comment type="caution">
    <text evidence="1">The sequence shown here is derived from an EMBL/GenBank/DDBJ whole genome shotgun (WGS) entry which is preliminary data.</text>
</comment>
<keyword evidence="2" id="KW-1185">Reference proteome</keyword>
<sequence>MGRVVAIHQPNFFPWLGYFDKIRQADVFIFLDAVDYPRSGSGGMGSWVNRVRLNIQGKEHWVGCPVKRLPLGAPISAAEIDDQQPWRLKLLRSLQANYGRAEHFKQVMDLLGPLIDAREFNLARFNIAAISSIASYLGLSAEFVLQSQLSVPGESTERLIALTKAVGGDTYLTGGGASGYQIDNLFPENGLSLRGQSFTPRPYGPPEKYIAGLSIIDYLMHDGRPFTESFAETAAQ</sequence>
<dbReference type="Proteomes" id="UP000599312">
    <property type="component" value="Unassembled WGS sequence"/>
</dbReference>
<evidence type="ECO:0000313" key="2">
    <source>
        <dbReference type="Proteomes" id="UP000599312"/>
    </source>
</evidence>